<evidence type="ECO:0000256" key="6">
    <source>
        <dbReference type="SAM" id="Phobius"/>
    </source>
</evidence>
<evidence type="ECO:0000313" key="9">
    <source>
        <dbReference type="Proteomes" id="UP001151532"/>
    </source>
</evidence>
<comment type="caution">
    <text evidence="8">The sequence shown here is derived from an EMBL/GenBank/DDBJ whole genome shotgun (WGS) entry which is preliminary data.</text>
</comment>
<feature type="transmembrane region" description="Helical" evidence="6">
    <location>
        <begin position="42"/>
        <end position="62"/>
    </location>
</feature>
<evidence type="ECO:0000256" key="3">
    <source>
        <dbReference type="ARBA" id="ARBA00022692"/>
    </source>
</evidence>
<reference evidence="8" key="1">
    <citation type="submission" date="2022-11" db="EMBL/GenBank/DDBJ databases">
        <authorList>
            <person name="Hyden B.L."/>
            <person name="Feng K."/>
            <person name="Yates T."/>
            <person name="Jawdy S."/>
            <person name="Smart L.B."/>
            <person name="Muchero W."/>
        </authorList>
    </citation>
    <scope>NUCLEOTIDE SEQUENCE</scope>
    <source>
        <tissue evidence="8">Shoot tip</tissue>
    </source>
</reference>
<evidence type="ECO:0000256" key="5">
    <source>
        <dbReference type="ARBA" id="ARBA00023136"/>
    </source>
</evidence>
<dbReference type="InterPro" id="IPR000109">
    <property type="entry name" value="POT_fam"/>
</dbReference>
<feature type="transmembrane region" description="Helical" evidence="6">
    <location>
        <begin position="83"/>
        <end position="105"/>
    </location>
</feature>
<evidence type="ECO:0000256" key="1">
    <source>
        <dbReference type="ARBA" id="ARBA00004141"/>
    </source>
</evidence>
<keyword evidence="7" id="KW-0732">Signal</keyword>
<dbReference type="AlphaFoldDB" id="A0A9Q1AJU8"/>
<proteinExistence type="inferred from homology"/>
<name>A0A9Q1AJU8_SALPP</name>
<comment type="similarity">
    <text evidence="2">Belongs to the major facilitator superfamily. Proton-dependent oligopeptide transporter (POT/PTR) (TC 2.A.17) family.</text>
</comment>
<dbReference type="Pfam" id="PF00854">
    <property type="entry name" value="PTR2"/>
    <property type="match status" value="1"/>
</dbReference>
<dbReference type="EMBL" id="JAPFFK010000002">
    <property type="protein sequence ID" value="KAJ6773621.1"/>
    <property type="molecule type" value="Genomic_DNA"/>
</dbReference>
<gene>
    <name evidence="8" type="ORF">OIU79_017151</name>
</gene>
<organism evidence="8 9">
    <name type="scientific">Salix purpurea</name>
    <name type="common">Purple osier willow</name>
    <dbReference type="NCBI Taxonomy" id="77065"/>
    <lineage>
        <taxon>Eukaryota</taxon>
        <taxon>Viridiplantae</taxon>
        <taxon>Streptophyta</taxon>
        <taxon>Embryophyta</taxon>
        <taxon>Tracheophyta</taxon>
        <taxon>Spermatophyta</taxon>
        <taxon>Magnoliopsida</taxon>
        <taxon>eudicotyledons</taxon>
        <taxon>Gunneridae</taxon>
        <taxon>Pentapetalae</taxon>
        <taxon>rosids</taxon>
        <taxon>fabids</taxon>
        <taxon>Malpighiales</taxon>
        <taxon>Salicaceae</taxon>
        <taxon>Saliceae</taxon>
        <taxon>Salix</taxon>
    </lineage>
</organism>
<dbReference type="GO" id="GO:0016020">
    <property type="term" value="C:membrane"/>
    <property type="evidence" value="ECO:0007669"/>
    <property type="project" value="UniProtKB-SubCell"/>
</dbReference>
<protein>
    <submittedName>
        <fullName evidence="8">PEPTIDE TRANSPORTER</fullName>
    </submittedName>
</protein>
<dbReference type="PANTHER" id="PTHR11654">
    <property type="entry name" value="OLIGOPEPTIDE TRANSPORTER-RELATED"/>
    <property type="match status" value="1"/>
</dbReference>
<feature type="chain" id="PRO_5040265147" evidence="7">
    <location>
        <begin position="23"/>
        <end position="313"/>
    </location>
</feature>
<reference evidence="8" key="2">
    <citation type="journal article" date="2023" name="Int. J. Mol. Sci.">
        <title>De Novo Assembly and Annotation of 11 Diverse Shrub Willow (Salix) Genomes Reveals Novel Gene Organization in Sex-Linked Regions.</title>
        <authorList>
            <person name="Hyden B."/>
            <person name="Feng K."/>
            <person name="Yates T.B."/>
            <person name="Jawdy S."/>
            <person name="Cereghino C."/>
            <person name="Smart L.B."/>
            <person name="Muchero W."/>
        </authorList>
    </citation>
    <scope>NUCLEOTIDE SEQUENCE</scope>
    <source>
        <tissue evidence="8">Shoot tip</tissue>
    </source>
</reference>
<dbReference type="OrthoDB" id="8904098at2759"/>
<feature type="signal peptide" evidence="7">
    <location>
        <begin position="1"/>
        <end position="22"/>
    </location>
</feature>
<keyword evidence="9" id="KW-1185">Reference proteome</keyword>
<dbReference type="InterPro" id="IPR036259">
    <property type="entry name" value="MFS_trans_sf"/>
</dbReference>
<evidence type="ECO:0000313" key="8">
    <source>
        <dbReference type="EMBL" id="KAJ6773621.1"/>
    </source>
</evidence>
<dbReference type="Proteomes" id="UP001151532">
    <property type="component" value="Chromosome 5"/>
</dbReference>
<dbReference type="GO" id="GO:0022857">
    <property type="term" value="F:transmembrane transporter activity"/>
    <property type="evidence" value="ECO:0007669"/>
    <property type="project" value="InterPro"/>
</dbReference>
<keyword evidence="4 6" id="KW-1133">Transmembrane helix</keyword>
<evidence type="ECO:0000256" key="2">
    <source>
        <dbReference type="ARBA" id="ARBA00005982"/>
    </source>
</evidence>
<comment type="subcellular location">
    <subcellularLocation>
        <location evidence="1">Membrane</location>
        <topology evidence="1">Multi-pass membrane protein</topology>
    </subcellularLocation>
</comment>
<evidence type="ECO:0000256" key="7">
    <source>
        <dbReference type="SAM" id="SignalP"/>
    </source>
</evidence>
<accession>A0A9Q1AJU8</accession>
<sequence length="313" mass="34236">MTKLELASLGMVLLTLSASIDSLRTPQCKARPCPQATGGQTWLLYCALALIAFGTGGIKPCVSAFGADQFDEADKKEVPKKYVFFNLFFLAINMGVLFVAGIHFYRFQKPMGSPFTRFAQVLWAPVRNHLNGVRAGHQMEPYEVNTNESDIKGAQNFLDKAAVVADPQADTRNRWRLCTVTQVEEFKSFARILPVWASTIALSISFAQLSTFFISQANIMDRNSVPTSQFQQILSPSSASSTPSFLCSAEVFTCAGQLECSYDEATDGTRSISSAMFLSEIGIGSSFSTAIGKIIQRATGGEEKGWLRNITLI</sequence>
<keyword evidence="3 6" id="KW-0812">Transmembrane</keyword>
<dbReference type="Gene3D" id="1.20.1250.20">
    <property type="entry name" value="MFS general substrate transporter like domains"/>
    <property type="match status" value="3"/>
</dbReference>
<evidence type="ECO:0000256" key="4">
    <source>
        <dbReference type="ARBA" id="ARBA00022989"/>
    </source>
</evidence>
<keyword evidence="5 6" id="KW-0472">Membrane</keyword>
<feature type="transmembrane region" description="Helical" evidence="6">
    <location>
        <begin position="195"/>
        <end position="214"/>
    </location>
</feature>